<dbReference type="AlphaFoldDB" id="A0A2U1T764"/>
<feature type="compositionally biased region" description="Acidic residues" evidence="2">
    <location>
        <begin position="467"/>
        <end position="481"/>
    </location>
</feature>
<feature type="domain" description="Cell envelope-related transcriptional attenuator" evidence="3">
    <location>
        <begin position="86"/>
        <end position="257"/>
    </location>
</feature>
<evidence type="ECO:0000313" key="6">
    <source>
        <dbReference type="Proteomes" id="UP000244989"/>
    </source>
</evidence>
<evidence type="ECO:0000256" key="2">
    <source>
        <dbReference type="SAM" id="MobiDB-lite"/>
    </source>
</evidence>
<dbReference type="KEGG" id="cyz:C3B44_02635"/>
<dbReference type="NCBIfam" id="TIGR00350">
    <property type="entry name" value="lytR_cpsA_psr"/>
    <property type="match status" value="1"/>
</dbReference>
<feature type="region of interest" description="Disordered" evidence="2">
    <location>
        <begin position="452"/>
        <end position="509"/>
    </location>
</feature>
<comment type="similarity">
    <text evidence="1">Belongs to the LytR/CpsA/Psr (LCP) family.</text>
</comment>
<dbReference type="Pfam" id="PF13399">
    <property type="entry name" value="LytR_C"/>
    <property type="match status" value="1"/>
</dbReference>
<organism evidence="5 6">
    <name type="scientific">Corynebacterium yudongzhengii</name>
    <dbReference type="NCBI Taxonomy" id="2080740"/>
    <lineage>
        <taxon>Bacteria</taxon>
        <taxon>Bacillati</taxon>
        <taxon>Actinomycetota</taxon>
        <taxon>Actinomycetes</taxon>
        <taxon>Mycobacteriales</taxon>
        <taxon>Corynebacteriaceae</taxon>
        <taxon>Corynebacterium</taxon>
    </lineage>
</organism>
<dbReference type="PANTHER" id="PTHR33392:SF6">
    <property type="entry name" value="POLYISOPRENYL-TEICHOIC ACID--PEPTIDOGLYCAN TEICHOIC ACID TRANSFERASE TAGU"/>
    <property type="match status" value="1"/>
</dbReference>
<dbReference type="InterPro" id="IPR004474">
    <property type="entry name" value="LytR_CpsA_psr"/>
</dbReference>
<evidence type="ECO:0000259" key="3">
    <source>
        <dbReference type="Pfam" id="PF03816"/>
    </source>
</evidence>
<feature type="domain" description="LytR/CpsA/Psr regulator C-terminal" evidence="4">
    <location>
        <begin position="367"/>
        <end position="449"/>
    </location>
</feature>
<dbReference type="PANTHER" id="PTHR33392">
    <property type="entry name" value="POLYISOPRENYL-TEICHOIC ACID--PEPTIDOGLYCAN TEICHOIC ACID TRANSFERASE TAGU"/>
    <property type="match status" value="1"/>
</dbReference>
<dbReference type="Gene3D" id="3.40.630.190">
    <property type="entry name" value="LCP protein"/>
    <property type="match status" value="1"/>
</dbReference>
<dbReference type="InterPro" id="IPR050922">
    <property type="entry name" value="LytR/CpsA/Psr_CW_biosynth"/>
</dbReference>
<evidence type="ECO:0000256" key="1">
    <source>
        <dbReference type="ARBA" id="ARBA00006068"/>
    </source>
</evidence>
<dbReference type="Pfam" id="PF03816">
    <property type="entry name" value="LytR_cpsA_psr"/>
    <property type="match status" value="1"/>
</dbReference>
<sequence>MKVIVVMASVIALVVSGMGYFTIGQLGNDVASAQNLALGGEGEATADGAVDILLVGTDSRTDAQGEPLPDEQLERLNAGFDHGEQNTDTMMVIRVPADGSEATAVSIPRDTYIHDEEFGNMKINAVFAAHRDQRRAELEASGEALSEQEIEQQATEAGRAGLIAAIRDLTGVDIDHYAEVGLHGFVHLTNAVGGVEVCLRNPVNDPYSGADFPAGRQTLDGYEALAFVRQRHDLPRGDFDRIVRQQAYMASLVNKVLSTGTLTNPGKLSDMADAVERSVVLDEDWDIMSFANQLADLAAGNVTFTTIPVTSVDGTGDYGESIVTVDQSEVNEFFEDLVVTEEERAQAEAEAGAEAEAAPELNPALESVEVHVLNAGGIAGLANNIGDWLEGAGLKIAETTNAQDGIYFESQIVAANPDSEAAQSLSEMLGGLPITPNETLDENTLVVVGHSEYSGPTAEPIGSGEYASEDTGEEDADETDEVGTPGADYGQAEDNPELDAGGDGPRCVN</sequence>
<comment type="caution">
    <text evidence="5">The sequence shown here is derived from an EMBL/GenBank/DDBJ whole genome shotgun (WGS) entry which is preliminary data.</text>
</comment>
<dbReference type="OrthoDB" id="9782542at2"/>
<dbReference type="Proteomes" id="UP000244989">
    <property type="component" value="Unassembled WGS sequence"/>
</dbReference>
<evidence type="ECO:0000259" key="4">
    <source>
        <dbReference type="Pfam" id="PF13399"/>
    </source>
</evidence>
<protein>
    <submittedName>
        <fullName evidence="5">LytR family transcriptional regulator</fullName>
    </submittedName>
</protein>
<dbReference type="EMBL" id="QEEZ01000008">
    <property type="protein sequence ID" value="PWC01851.1"/>
    <property type="molecule type" value="Genomic_DNA"/>
</dbReference>
<gene>
    <name evidence="5" type="ORF">DF222_05720</name>
</gene>
<name>A0A2U1T764_9CORY</name>
<dbReference type="InterPro" id="IPR027381">
    <property type="entry name" value="LytR/CpsA/Psr_C"/>
</dbReference>
<keyword evidence="6" id="KW-1185">Reference proteome</keyword>
<accession>A0A2U1T764</accession>
<proteinExistence type="inferred from homology"/>
<evidence type="ECO:0000313" key="5">
    <source>
        <dbReference type="EMBL" id="PWC01851.1"/>
    </source>
</evidence>
<reference evidence="6" key="1">
    <citation type="submission" date="2018-04" db="EMBL/GenBank/DDBJ databases">
        <authorList>
            <person name="Liu S."/>
            <person name="Wang Z."/>
            <person name="Li J."/>
        </authorList>
    </citation>
    <scope>NUCLEOTIDE SEQUENCE [LARGE SCALE GENOMIC DNA]</scope>
    <source>
        <strain evidence="6">2189</strain>
    </source>
</reference>
<dbReference type="Gene3D" id="3.30.70.2390">
    <property type="match status" value="1"/>
</dbReference>